<evidence type="ECO:0000313" key="4">
    <source>
        <dbReference type="Proteomes" id="UP001515480"/>
    </source>
</evidence>
<sequence>MASPTEGPPRDERVVDDRSPTESEALLRLNFDALRRKPLDAAVKAVLAATQEALEAQREATWARIEAVRRAEEAKLEAFEERLALAKQEAIQAVAKPTAVMLGASLECSGGAAFDREIEGWDPLTSLSLCASVGNPQTLSSCTSAGRNTALQRVIGFDSVCSVESRSPCTPPARSLLSAALSTSLSSLPPAASMSRNSATRAASAEISSSATQAATAAWRERKVDQLGLKPAARKEGKGGAPTDGARLPSGGVGRGLLEGGGVATNEELALFSSEQLARRGDEREQIGEADVPAHACDGLTRLDLAGEDDEGNEETSDDEAQLGDGCDLLGKSVPISIPPRRF</sequence>
<evidence type="ECO:0000313" key="3">
    <source>
        <dbReference type="EMBL" id="KAL1524688.1"/>
    </source>
</evidence>
<feature type="compositionally biased region" description="Basic and acidic residues" evidence="2">
    <location>
        <begin position="8"/>
        <end position="20"/>
    </location>
</feature>
<name>A0AB34JRF3_PRYPA</name>
<keyword evidence="1" id="KW-0175">Coiled coil</keyword>
<accession>A0AB34JRF3</accession>
<dbReference type="AlphaFoldDB" id="A0AB34JRF3"/>
<feature type="compositionally biased region" description="Acidic residues" evidence="2">
    <location>
        <begin position="306"/>
        <end position="322"/>
    </location>
</feature>
<protein>
    <submittedName>
        <fullName evidence="3">Uncharacterized protein</fullName>
    </submittedName>
</protein>
<comment type="caution">
    <text evidence="3">The sequence shown here is derived from an EMBL/GenBank/DDBJ whole genome shotgun (WGS) entry which is preliminary data.</text>
</comment>
<dbReference type="Proteomes" id="UP001515480">
    <property type="component" value="Unassembled WGS sequence"/>
</dbReference>
<feature type="region of interest" description="Disordered" evidence="2">
    <location>
        <begin position="230"/>
        <end position="251"/>
    </location>
</feature>
<evidence type="ECO:0000256" key="1">
    <source>
        <dbReference type="SAM" id="Coils"/>
    </source>
</evidence>
<organism evidence="3 4">
    <name type="scientific">Prymnesium parvum</name>
    <name type="common">Toxic golden alga</name>
    <dbReference type="NCBI Taxonomy" id="97485"/>
    <lineage>
        <taxon>Eukaryota</taxon>
        <taxon>Haptista</taxon>
        <taxon>Haptophyta</taxon>
        <taxon>Prymnesiophyceae</taxon>
        <taxon>Prymnesiales</taxon>
        <taxon>Prymnesiaceae</taxon>
        <taxon>Prymnesium</taxon>
    </lineage>
</organism>
<evidence type="ECO:0000256" key="2">
    <source>
        <dbReference type="SAM" id="MobiDB-lite"/>
    </source>
</evidence>
<proteinExistence type="predicted"/>
<reference evidence="3 4" key="1">
    <citation type="journal article" date="2024" name="Science">
        <title>Giant polyketide synthase enzymes in the biosynthesis of giant marine polyether toxins.</title>
        <authorList>
            <person name="Fallon T.R."/>
            <person name="Shende V.V."/>
            <person name="Wierzbicki I.H."/>
            <person name="Pendleton A.L."/>
            <person name="Watervoot N.F."/>
            <person name="Auber R.P."/>
            <person name="Gonzalez D.J."/>
            <person name="Wisecaver J.H."/>
            <person name="Moore B.S."/>
        </authorList>
    </citation>
    <scope>NUCLEOTIDE SEQUENCE [LARGE SCALE GENOMIC DNA]</scope>
    <source>
        <strain evidence="3 4">12B1</strain>
    </source>
</reference>
<feature type="region of interest" description="Disordered" evidence="2">
    <location>
        <begin position="302"/>
        <end position="343"/>
    </location>
</feature>
<feature type="coiled-coil region" evidence="1">
    <location>
        <begin position="69"/>
        <end position="96"/>
    </location>
</feature>
<gene>
    <name evidence="3" type="ORF">AB1Y20_019574</name>
</gene>
<keyword evidence="4" id="KW-1185">Reference proteome</keyword>
<dbReference type="EMBL" id="JBGBPQ010000005">
    <property type="protein sequence ID" value="KAL1524688.1"/>
    <property type="molecule type" value="Genomic_DNA"/>
</dbReference>
<feature type="region of interest" description="Disordered" evidence="2">
    <location>
        <begin position="1"/>
        <end position="20"/>
    </location>
</feature>